<feature type="domain" description="Acetyl-CoA dehydrogenase-like C-terminal" evidence="9">
    <location>
        <begin position="473"/>
        <end position="589"/>
    </location>
</feature>
<evidence type="ECO:0000256" key="4">
    <source>
        <dbReference type="ARBA" id="ARBA00022827"/>
    </source>
</evidence>
<feature type="domain" description="Acyl-CoA dehydrogenase/oxidase N-terminal" evidence="8">
    <location>
        <begin position="41"/>
        <end position="157"/>
    </location>
</feature>
<dbReference type="InterPro" id="IPR009075">
    <property type="entry name" value="AcylCo_DH/oxidase_C"/>
</dbReference>
<proteinExistence type="inferred from homology"/>
<dbReference type="Gene3D" id="1.20.140.10">
    <property type="entry name" value="Butyryl-CoA Dehydrogenase, subunit A, domain 3"/>
    <property type="match status" value="1"/>
</dbReference>
<dbReference type="PANTHER" id="PTHR42803">
    <property type="entry name" value="ACYL-COA DEHYDROGENASE"/>
    <property type="match status" value="1"/>
</dbReference>
<dbReference type="SUPFAM" id="SSF56645">
    <property type="entry name" value="Acyl-CoA dehydrogenase NM domain-like"/>
    <property type="match status" value="1"/>
</dbReference>
<comment type="cofactor">
    <cofactor evidence="1">
        <name>FAD</name>
        <dbReference type="ChEBI" id="CHEBI:57692"/>
    </cofactor>
</comment>
<evidence type="ECO:0000259" key="9">
    <source>
        <dbReference type="Pfam" id="PF12806"/>
    </source>
</evidence>
<evidence type="ECO:0000259" key="8">
    <source>
        <dbReference type="Pfam" id="PF02771"/>
    </source>
</evidence>
<evidence type="ECO:0000259" key="7">
    <source>
        <dbReference type="Pfam" id="PF02770"/>
    </source>
</evidence>
<organism evidence="10">
    <name type="scientific">marine metagenome</name>
    <dbReference type="NCBI Taxonomy" id="408172"/>
    <lineage>
        <taxon>unclassified sequences</taxon>
        <taxon>metagenomes</taxon>
        <taxon>ecological metagenomes</taxon>
    </lineage>
</organism>
<evidence type="ECO:0000313" key="10">
    <source>
        <dbReference type="EMBL" id="SVA00637.1"/>
    </source>
</evidence>
<dbReference type="InterPro" id="IPR046373">
    <property type="entry name" value="Acyl-CoA_Oxase/DH_mid-dom_sf"/>
</dbReference>
<keyword evidence="5" id="KW-0560">Oxidoreductase</keyword>
<dbReference type="SUPFAM" id="SSF47203">
    <property type="entry name" value="Acyl-CoA dehydrogenase C-terminal domain-like"/>
    <property type="match status" value="1"/>
</dbReference>
<dbReference type="Gene3D" id="2.40.110.10">
    <property type="entry name" value="Butyryl-CoA Dehydrogenase, subunit A, domain 2"/>
    <property type="match status" value="1"/>
</dbReference>
<dbReference type="PANTHER" id="PTHR42803:SF1">
    <property type="entry name" value="BROAD-SPECIFICITY LINEAR ACYL-COA DEHYDROGENASE FADE5"/>
    <property type="match status" value="1"/>
</dbReference>
<dbReference type="InterPro" id="IPR036250">
    <property type="entry name" value="AcylCo_DH-like_C"/>
</dbReference>
<name>A0A381SEB0_9ZZZZ</name>
<comment type="similarity">
    <text evidence="2">Belongs to the acyl-CoA dehydrogenase family.</text>
</comment>
<dbReference type="AlphaFoldDB" id="A0A381SEB0"/>
<dbReference type="Pfam" id="PF00441">
    <property type="entry name" value="Acyl-CoA_dh_1"/>
    <property type="match status" value="1"/>
</dbReference>
<sequence length="597" mass="65094">MPHYVPPIQDLQFVLTEVAELDQICALPGFADADPDLIGAILEEAGKFASEILAPLNRVGDTEGSRLENDAVRTPEGWKEAYRRFTEGGWTSLLFDSQYGGQGLPRVVGAAVQEMWDAANMSFGLCPMLTQTAAEVISLAGTSEQKEIYLGRLVRGEWTGTMNLTEPQAGSDLSAVRTQAVAAKEGHYLLTGQKIFITYGDHDLSGNIVHLVLARAPDAPDGVKGISLFIVPKFIPDSDGEPGKRNDIRTVSLEQKLGIHASPTAVLSYGDKEGAVGYLLGEENRGLEYMFIMMNMARHAVGIEAYAVAERAYQRALAYAEERIQGRGVGMQSDGRVPIIKHPDVCRMLLEMKCRIDAMRALSLYTAAAEDRAIRQVEEEDRMRNQNLVDVLIPIVKGWSSELGNDVAGRALQVLGGMGFIEEAGAAQHYRDARITTIYEGTTGIQAADLVRRKLLGDGGGLIRDAIAVIQADVSSVSSNTSKDITEICTAMREALSQLEMATEWILESATRDPRLPFAASFHYLMLWGAVAGGWQMARVAGAAVRRMEQEPEHPFLHDKVLSACCYVRYVLPTSTACCAAIVSGSELIARYESRSF</sequence>
<dbReference type="InterPro" id="IPR009100">
    <property type="entry name" value="AcylCoA_DH/oxidase_NM_dom_sf"/>
</dbReference>
<dbReference type="Pfam" id="PF02770">
    <property type="entry name" value="Acyl-CoA_dh_M"/>
    <property type="match status" value="1"/>
</dbReference>
<accession>A0A381SEB0</accession>
<evidence type="ECO:0000256" key="1">
    <source>
        <dbReference type="ARBA" id="ARBA00001974"/>
    </source>
</evidence>
<feature type="domain" description="Acyl-CoA dehydrogenase/oxidase C-terminal" evidence="6">
    <location>
        <begin position="284"/>
        <end position="453"/>
    </location>
</feature>
<evidence type="ECO:0000256" key="5">
    <source>
        <dbReference type="ARBA" id="ARBA00023002"/>
    </source>
</evidence>
<feature type="domain" description="Acyl-CoA oxidase/dehydrogenase middle" evidence="7">
    <location>
        <begin position="162"/>
        <end position="267"/>
    </location>
</feature>
<dbReference type="InterPro" id="IPR052166">
    <property type="entry name" value="Diverse_Acyl-CoA_DH"/>
</dbReference>
<keyword evidence="4" id="KW-0274">FAD</keyword>
<dbReference type="Gene3D" id="1.10.540.10">
    <property type="entry name" value="Acyl-CoA dehydrogenase/oxidase, N-terminal domain"/>
    <property type="match status" value="1"/>
</dbReference>
<reference evidence="10" key="1">
    <citation type="submission" date="2018-05" db="EMBL/GenBank/DDBJ databases">
        <authorList>
            <person name="Lanie J.A."/>
            <person name="Ng W.-L."/>
            <person name="Kazmierczak K.M."/>
            <person name="Andrzejewski T.M."/>
            <person name="Davidsen T.M."/>
            <person name="Wayne K.J."/>
            <person name="Tettelin H."/>
            <person name="Glass J.I."/>
            <person name="Rusch D."/>
            <person name="Podicherti R."/>
            <person name="Tsui H.-C.T."/>
            <person name="Winkler M.E."/>
        </authorList>
    </citation>
    <scope>NUCLEOTIDE SEQUENCE</scope>
</reference>
<evidence type="ECO:0000256" key="3">
    <source>
        <dbReference type="ARBA" id="ARBA00022630"/>
    </source>
</evidence>
<dbReference type="FunFam" id="2.40.110.10:FF:000031">
    <property type="entry name" value="Acyl-CoA dehydrogenase, putative"/>
    <property type="match status" value="1"/>
</dbReference>
<evidence type="ECO:0000259" key="6">
    <source>
        <dbReference type="Pfam" id="PF00441"/>
    </source>
</evidence>
<protein>
    <recommendedName>
        <fullName evidence="11">Acyl-CoA dehydrogenase</fullName>
    </recommendedName>
</protein>
<evidence type="ECO:0008006" key="11">
    <source>
        <dbReference type="Google" id="ProtNLM"/>
    </source>
</evidence>
<dbReference type="EMBL" id="UINC01002822">
    <property type="protein sequence ID" value="SVA00637.1"/>
    <property type="molecule type" value="Genomic_DNA"/>
</dbReference>
<dbReference type="InterPro" id="IPR013786">
    <property type="entry name" value="AcylCoA_DH/ox_N"/>
</dbReference>
<dbReference type="InterPro" id="IPR037069">
    <property type="entry name" value="AcylCoA_DH/ox_N_sf"/>
</dbReference>
<keyword evidence="3" id="KW-0285">Flavoprotein</keyword>
<dbReference type="Pfam" id="PF12806">
    <property type="entry name" value="Acyl-CoA_dh_C"/>
    <property type="match status" value="1"/>
</dbReference>
<dbReference type="GO" id="GO:0050660">
    <property type="term" value="F:flavin adenine dinucleotide binding"/>
    <property type="evidence" value="ECO:0007669"/>
    <property type="project" value="InterPro"/>
</dbReference>
<dbReference type="GO" id="GO:0016627">
    <property type="term" value="F:oxidoreductase activity, acting on the CH-CH group of donors"/>
    <property type="evidence" value="ECO:0007669"/>
    <property type="project" value="InterPro"/>
</dbReference>
<dbReference type="Pfam" id="PF02771">
    <property type="entry name" value="Acyl-CoA_dh_N"/>
    <property type="match status" value="1"/>
</dbReference>
<gene>
    <name evidence="10" type="ORF">METZ01_LOCUS53491</name>
</gene>
<dbReference type="InterPro" id="IPR025878">
    <property type="entry name" value="Acyl-CoA_dh-like_C_dom"/>
</dbReference>
<evidence type="ECO:0000256" key="2">
    <source>
        <dbReference type="ARBA" id="ARBA00009347"/>
    </source>
</evidence>
<dbReference type="InterPro" id="IPR006091">
    <property type="entry name" value="Acyl-CoA_Oxase/DH_mid-dom"/>
</dbReference>